<evidence type="ECO:0000313" key="2">
    <source>
        <dbReference type="Proteomes" id="UP000219788"/>
    </source>
</evidence>
<reference evidence="2" key="1">
    <citation type="submission" date="2017-09" db="EMBL/GenBank/DDBJ databases">
        <title>FDA dAtabase for Regulatory Grade micrObial Sequences (FDA-ARGOS): Supporting development and validation of Infectious Disease Dx tests.</title>
        <authorList>
            <person name="Goldberg B."/>
            <person name="Campos J."/>
            <person name="Tallon L."/>
            <person name="Sadzewicz L."/>
            <person name="Ott S."/>
            <person name="Zhao X."/>
            <person name="Nagaraj S."/>
            <person name="Vavikolanu K."/>
            <person name="Aluvathingal J."/>
            <person name="Nadendla S."/>
            <person name="Geyer C."/>
            <person name="Sichtig H."/>
        </authorList>
    </citation>
    <scope>NUCLEOTIDE SEQUENCE [LARGE SCALE GENOMIC DNA]</scope>
    <source>
        <strain evidence="2">FDAARGOS_370</strain>
    </source>
</reference>
<sequence>MDSPWLWDVFELADSLGESDPRKLLDLPADLLLHWQAYRGLKQDALRESVPPVDAVPSYPAAEYDPDDFSQCLRVIGYG</sequence>
<dbReference type="AlphaFoldDB" id="A0A2A7U7R7"/>
<name>A0A2A7U7R7_EDWTA</name>
<protein>
    <submittedName>
        <fullName evidence="1">Uncharacterized protein</fullName>
    </submittedName>
</protein>
<dbReference type="RefSeq" id="WP_035600357.1">
    <property type="nucleotide sequence ID" value="NZ_CP082939.1"/>
</dbReference>
<organism evidence="1 2">
    <name type="scientific">Edwardsiella tarda</name>
    <dbReference type="NCBI Taxonomy" id="636"/>
    <lineage>
        <taxon>Bacteria</taxon>
        <taxon>Pseudomonadati</taxon>
        <taxon>Pseudomonadota</taxon>
        <taxon>Gammaproteobacteria</taxon>
        <taxon>Enterobacterales</taxon>
        <taxon>Hafniaceae</taxon>
        <taxon>Edwardsiella</taxon>
    </lineage>
</organism>
<gene>
    <name evidence="1" type="ORF">CRM76_01025</name>
</gene>
<dbReference type="Proteomes" id="UP000219788">
    <property type="component" value="Unassembled WGS sequence"/>
</dbReference>
<evidence type="ECO:0000313" key="1">
    <source>
        <dbReference type="EMBL" id="PEH74347.1"/>
    </source>
</evidence>
<dbReference type="EMBL" id="PDDV01000005">
    <property type="protein sequence ID" value="PEH74347.1"/>
    <property type="molecule type" value="Genomic_DNA"/>
</dbReference>
<proteinExistence type="predicted"/>
<dbReference type="GeneID" id="93123292"/>
<comment type="caution">
    <text evidence="1">The sequence shown here is derived from an EMBL/GenBank/DDBJ whole genome shotgun (WGS) entry which is preliminary data.</text>
</comment>
<accession>A0A2A7U7R7</accession>